<feature type="domain" description="Gfo/Idh/MocA-like oxidoreductase N-terminal" evidence="2">
    <location>
        <begin position="85"/>
        <end position="163"/>
    </location>
</feature>
<dbReference type="EMBL" id="JACHIG010000018">
    <property type="protein sequence ID" value="MBB5035514.1"/>
    <property type="molecule type" value="Genomic_DNA"/>
</dbReference>
<dbReference type="RefSeq" id="WP_184344391.1">
    <property type="nucleotide sequence ID" value="NZ_JACHIG010000018.1"/>
</dbReference>
<feature type="compositionally biased region" description="Basic and acidic residues" evidence="1">
    <location>
        <begin position="339"/>
        <end position="348"/>
    </location>
</feature>
<feature type="region of interest" description="Disordered" evidence="1">
    <location>
        <begin position="335"/>
        <end position="361"/>
    </location>
</feature>
<dbReference type="SUPFAM" id="SSF51735">
    <property type="entry name" value="NAD(P)-binding Rossmann-fold domains"/>
    <property type="match status" value="1"/>
</dbReference>
<name>A0A7W7YG67_9BACT</name>
<dbReference type="AlphaFoldDB" id="A0A7W7YG67"/>
<reference evidence="3 4" key="1">
    <citation type="submission" date="2020-08" db="EMBL/GenBank/DDBJ databases">
        <title>Genomic Encyclopedia of Type Strains, Phase IV (KMG-IV): sequencing the most valuable type-strain genomes for metagenomic binning, comparative biology and taxonomic classification.</title>
        <authorList>
            <person name="Goeker M."/>
        </authorList>
    </citation>
    <scope>NUCLEOTIDE SEQUENCE [LARGE SCALE GENOMIC DNA]</scope>
    <source>
        <strain evidence="3 4">DSM 12252</strain>
    </source>
</reference>
<dbReference type="InterPro" id="IPR000683">
    <property type="entry name" value="Gfo/Idh/MocA-like_OxRdtase_N"/>
</dbReference>
<dbReference type="GO" id="GO:0000166">
    <property type="term" value="F:nucleotide binding"/>
    <property type="evidence" value="ECO:0007669"/>
    <property type="project" value="InterPro"/>
</dbReference>
<dbReference type="Gene3D" id="3.40.50.720">
    <property type="entry name" value="NAD(P)-binding Rossmann-like Domain"/>
    <property type="match status" value="1"/>
</dbReference>
<evidence type="ECO:0000313" key="3">
    <source>
        <dbReference type="EMBL" id="MBB5035514.1"/>
    </source>
</evidence>
<dbReference type="Pfam" id="PF01408">
    <property type="entry name" value="GFO_IDH_MocA"/>
    <property type="match status" value="1"/>
</dbReference>
<evidence type="ECO:0000313" key="4">
    <source>
        <dbReference type="Proteomes" id="UP000590740"/>
    </source>
</evidence>
<evidence type="ECO:0000259" key="2">
    <source>
        <dbReference type="Pfam" id="PF01408"/>
    </source>
</evidence>
<organism evidence="3 4">
    <name type="scientific">Prosthecobacter vanneervenii</name>
    <dbReference type="NCBI Taxonomy" id="48466"/>
    <lineage>
        <taxon>Bacteria</taxon>
        <taxon>Pseudomonadati</taxon>
        <taxon>Verrucomicrobiota</taxon>
        <taxon>Verrucomicrobiia</taxon>
        <taxon>Verrucomicrobiales</taxon>
        <taxon>Verrucomicrobiaceae</taxon>
        <taxon>Prosthecobacter</taxon>
    </lineage>
</organism>
<dbReference type="InterPro" id="IPR036291">
    <property type="entry name" value="NAD(P)-bd_dom_sf"/>
</dbReference>
<protein>
    <recommendedName>
        <fullName evidence="2">Gfo/Idh/MocA-like oxidoreductase N-terminal domain-containing protein</fullName>
    </recommendedName>
</protein>
<evidence type="ECO:0000256" key="1">
    <source>
        <dbReference type="SAM" id="MobiDB-lite"/>
    </source>
</evidence>
<dbReference type="Proteomes" id="UP000590740">
    <property type="component" value="Unassembled WGS sequence"/>
</dbReference>
<accession>A0A7W7YG67</accession>
<dbReference type="PROSITE" id="PS51257">
    <property type="entry name" value="PROKAR_LIPOPROTEIN"/>
    <property type="match status" value="1"/>
</dbReference>
<gene>
    <name evidence="3" type="ORF">HNQ65_005125</name>
</gene>
<keyword evidence="4" id="KW-1185">Reference proteome</keyword>
<comment type="caution">
    <text evidence="3">The sequence shown here is derived from an EMBL/GenBank/DDBJ whole genome shotgun (WGS) entry which is preliminary data.</text>
</comment>
<proteinExistence type="predicted"/>
<sequence length="361" mass="38885">MRPTRRLQALCILASGCVAALVGTPLMADDLRIGIIGLDTSHSEQFTLRLNDPANPNHIPGARVVVAFPGGSPDIEESKTRVEGFTATVRDKFGVRIVGSVAEACKDVDAVLLLSLEGRPRLEQMKQIIAAGKPVFMDKPVAVSLKDAVEIYRLAGAAQVPVFSASAVRWYPGVLEVANAEATPARSVISYGPAHVLPHHPDLFFYGIHPTEALFTVMGTGCLSVVRTTTASESVVTGLWAGGRTGTLQAIHEGAMAYKLIRFGDKQITEQKSEGDYTPMLREIVKFFQTKQPPVLPKQTLEIYAFMAAAEESKHRDGGRVTLREVMVKAGAPEAWLPEDGKAKHEMPKSVPKGLPKPSGS</sequence>